<feature type="domain" description="Dof-type" evidence="11">
    <location>
        <begin position="62"/>
        <end position="116"/>
    </location>
</feature>
<evidence type="ECO:0000256" key="4">
    <source>
        <dbReference type="ARBA" id="ARBA00023015"/>
    </source>
</evidence>
<dbReference type="InterPro" id="IPR003851">
    <property type="entry name" value="Znf_Dof"/>
</dbReference>
<evidence type="ECO:0000313" key="13">
    <source>
        <dbReference type="Proteomes" id="UP001345219"/>
    </source>
</evidence>
<evidence type="ECO:0000256" key="7">
    <source>
        <dbReference type="ARBA" id="ARBA00023242"/>
    </source>
</evidence>
<dbReference type="InterPro" id="IPR045174">
    <property type="entry name" value="Dof"/>
</dbReference>
<evidence type="ECO:0000256" key="6">
    <source>
        <dbReference type="ARBA" id="ARBA00023163"/>
    </source>
</evidence>
<dbReference type="Pfam" id="PF02701">
    <property type="entry name" value="Zn_ribbon_Dof"/>
    <property type="match status" value="1"/>
</dbReference>
<comment type="caution">
    <text evidence="12">The sequence shown here is derived from an EMBL/GenBank/DDBJ whole genome shotgun (WGS) entry which is preliminary data.</text>
</comment>
<keyword evidence="5 8" id="KW-0238">DNA-binding</keyword>
<keyword evidence="3 9" id="KW-0862">Zinc</keyword>
<evidence type="ECO:0000256" key="9">
    <source>
        <dbReference type="RuleBase" id="RU369094"/>
    </source>
</evidence>
<organism evidence="12 13">
    <name type="scientific">Trapa incisa</name>
    <dbReference type="NCBI Taxonomy" id="236973"/>
    <lineage>
        <taxon>Eukaryota</taxon>
        <taxon>Viridiplantae</taxon>
        <taxon>Streptophyta</taxon>
        <taxon>Embryophyta</taxon>
        <taxon>Tracheophyta</taxon>
        <taxon>Spermatophyta</taxon>
        <taxon>Magnoliopsida</taxon>
        <taxon>eudicotyledons</taxon>
        <taxon>Gunneridae</taxon>
        <taxon>Pentapetalae</taxon>
        <taxon>rosids</taxon>
        <taxon>malvids</taxon>
        <taxon>Myrtales</taxon>
        <taxon>Lythraceae</taxon>
        <taxon>Trapa</taxon>
    </lineage>
</organism>
<dbReference type="PROSITE" id="PS01361">
    <property type="entry name" value="ZF_DOF_1"/>
    <property type="match status" value="1"/>
</dbReference>
<dbReference type="GO" id="GO:0005634">
    <property type="term" value="C:nucleus"/>
    <property type="evidence" value="ECO:0007669"/>
    <property type="project" value="UniProtKB-SubCell"/>
</dbReference>
<keyword evidence="13" id="KW-1185">Reference proteome</keyword>
<feature type="region of interest" description="Disordered" evidence="10">
    <location>
        <begin position="20"/>
        <end position="44"/>
    </location>
</feature>
<evidence type="ECO:0000256" key="10">
    <source>
        <dbReference type="SAM" id="MobiDB-lite"/>
    </source>
</evidence>
<accession>A0AAN7K279</accession>
<dbReference type="GO" id="GO:0008270">
    <property type="term" value="F:zinc ion binding"/>
    <property type="evidence" value="ECO:0007669"/>
    <property type="project" value="UniProtKB-KW"/>
</dbReference>
<dbReference type="PANTHER" id="PTHR31992:SF159">
    <property type="entry name" value="DOF ZINC FINGER PROTEIN"/>
    <property type="match status" value="1"/>
</dbReference>
<reference evidence="12 13" key="1">
    <citation type="journal article" date="2023" name="Hortic Res">
        <title>Pangenome of water caltrop reveals structural variations and asymmetric subgenome divergence after allopolyploidization.</title>
        <authorList>
            <person name="Zhang X."/>
            <person name="Chen Y."/>
            <person name="Wang L."/>
            <person name="Yuan Y."/>
            <person name="Fang M."/>
            <person name="Shi L."/>
            <person name="Lu R."/>
            <person name="Comes H.P."/>
            <person name="Ma Y."/>
            <person name="Chen Y."/>
            <person name="Huang G."/>
            <person name="Zhou Y."/>
            <person name="Zheng Z."/>
            <person name="Qiu Y."/>
        </authorList>
    </citation>
    <scope>NUCLEOTIDE SEQUENCE [LARGE SCALE GENOMIC DNA]</scope>
    <source>
        <tissue evidence="12">Roots</tissue>
    </source>
</reference>
<comment type="subcellular location">
    <subcellularLocation>
        <location evidence="8 9">Nucleus</location>
    </subcellularLocation>
</comment>
<keyword evidence="1 9" id="KW-0479">Metal-binding</keyword>
<keyword evidence="6 9" id="KW-0804">Transcription</keyword>
<evidence type="ECO:0000313" key="12">
    <source>
        <dbReference type="EMBL" id="KAK4756280.1"/>
    </source>
</evidence>
<evidence type="ECO:0000256" key="1">
    <source>
        <dbReference type="ARBA" id="ARBA00022723"/>
    </source>
</evidence>
<dbReference type="PROSITE" id="PS50884">
    <property type="entry name" value="ZF_DOF_2"/>
    <property type="match status" value="1"/>
</dbReference>
<evidence type="ECO:0000256" key="8">
    <source>
        <dbReference type="PROSITE-ProRule" id="PRU00071"/>
    </source>
</evidence>
<dbReference type="EMBL" id="JAXIOK010000013">
    <property type="protein sequence ID" value="KAK4756280.1"/>
    <property type="molecule type" value="Genomic_DNA"/>
</dbReference>
<dbReference type="Proteomes" id="UP001345219">
    <property type="component" value="Chromosome 6"/>
</dbReference>
<evidence type="ECO:0000256" key="2">
    <source>
        <dbReference type="ARBA" id="ARBA00022771"/>
    </source>
</evidence>
<keyword evidence="4 9" id="KW-0805">Transcription regulation</keyword>
<evidence type="ECO:0000256" key="5">
    <source>
        <dbReference type="ARBA" id="ARBA00023125"/>
    </source>
</evidence>
<feature type="compositionally biased region" description="Low complexity" evidence="10">
    <location>
        <begin position="22"/>
        <end position="35"/>
    </location>
</feature>
<comment type="function">
    <text evidence="9">Transcription factor that binds specifically to a 5'-AA[AG]G-3' consensus core sequence.</text>
</comment>
<evidence type="ECO:0000259" key="11">
    <source>
        <dbReference type="PROSITE" id="PS50884"/>
    </source>
</evidence>
<evidence type="ECO:0000256" key="3">
    <source>
        <dbReference type="ARBA" id="ARBA00022833"/>
    </source>
</evidence>
<dbReference type="GO" id="GO:0003677">
    <property type="term" value="F:DNA binding"/>
    <property type="evidence" value="ECO:0007669"/>
    <property type="project" value="UniProtKB-UniRule"/>
</dbReference>
<sequence>MGLPSLQVCMDSSHWLEGTLQDDSSGGMDSSSSPSGDHHHHMLGCSRPIMDRRLRPQHDQPLKCPRCESTHTKFCYYNNYSLTQPRYFCKTCRRYWTKGGTLRNIPVGGGCRKNKKAASSKRPTLDHAVPIHNQGSSSRLNPTVDLHLSLPHNLQLSSAHFTGSLLETGPFSSMNNFLAGPDVFNIDGNNPSRGNYDIMVGDSNPPEQVQLGVLGAGGFGDLSTTGFGPSIHGLCSNYGVISSPTDVLPNTNNSFGAHFMENNNYQSAIPMDLKPNPRLLSLDWQEHDSSEAGKGNINPTFGGYGFNGLGSSWAGMVINEYGSSTANPLV</sequence>
<dbReference type="AlphaFoldDB" id="A0AAN7K279"/>
<keyword evidence="2 8" id="KW-0863">Zinc-finger</keyword>
<gene>
    <name evidence="12" type="ORF">SAY87_006407</name>
</gene>
<keyword evidence="7 8" id="KW-0539">Nucleus</keyword>
<proteinExistence type="predicted"/>
<dbReference type="PANTHER" id="PTHR31992">
    <property type="entry name" value="DOF ZINC FINGER PROTEIN DOF1.4-RELATED"/>
    <property type="match status" value="1"/>
</dbReference>
<name>A0AAN7K279_9MYRT</name>
<dbReference type="GO" id="GO:0003700">
    <property type="term" value="F:DNA-binding transcription factor activity"/>
    <property type="evidence" value="ECO:0007669"/>
    <property type="project" value="UniProtKB-UniRule"/>
</dbReference>
<protein>
    <recommendedName>
        <fullName evidence="9">Dof zinc finger protein</fullName>
    </recommendedName>
</protein>